<name>A0A375JBJ1_9BURK</name>
<dbReference type="EMBL" id="OVTA01000065">
    <property type="protein sequence ID" value="SPS02259.1"/>
    <property type="molecule type" value="Genomic_DNA"/>
</dbReference>
<evidence type="ECO:0000313" key="1">
    <source>
        <dbReference type="EMBL" id="SPS02259.1"/>
    </source>
</evidence>
<evidence type="ECO:0000313" key="2">
    <source>
        <dbReference type="Proteomes" id="UP000256805"/>
    </source>
</evidence>
<proteinExistence type="predicted"/>
<accession>A0A375JBJ1</accession>
<protein>
    <submittedName>
        <fullName evidence="1">Uncharacterized protein</fullName>
    </submittedName>
</protein>
<organism evidence="1 2">
    <name type="scientific">Cupriavidus taiwanensis</name>
    <dbReference type="NCBI Taxonomy" id="164546"/>
    <lineage>
        <taxon>Bacteria</taxon>
        <taxon>Pseudomonadati</taxon>
        <taxon>Pseudomonadota</taxon>
        <taxon>Betaproteobacteria</taxon>
        <taxon>Burkholderiales</taxon>
        <taxon>Burkholderiaceae</taxon>
        <taxon>Cupriavidus</taxon>
    </lineage>
</organism>
<dbReference type="RefSeq" id="WP_258874761.1">
    <property type="nucleotide sequence ID" value="NZ_LS483235.1"/>
</dbReference>
<sequence length="263" mass="30441">MYNQIIEKFIEAQRTARQAYQDAAQFEREALAATSAPEPFFAVGIRSEYRQEDELEKFCFALAGNIVSRARREFAPVGARLDIDNNAEFDRAGLDIGKALKKRRDPRCRPALGIPQRVLQRRRRCHHRVPASCGTHCPWLRLAPECGSEAHRVRRRAQKERPFRGGVEICPPQGWLLQHAAHGRLPVRPGYLRRKGGYAVLASMLQRIDLHQLEYTSREKMSMPDLDIMLYNDKWEFKFSHELAEPLMLFVGEYGQDAMQERH</sequence>
<gene>
    <name evidence="1" type="ORF">CBM2634_P30003</name>
</gene>
<dbReference type="AlphaFoldDB" id="A0A375JBJ1"/>
<reference evidence="1 2" key="1">
    <citation type="submission" date="2018-01" db="EMBL/GenBank/DDBJ databases">
        <authorList>
            <person name="Gaut B.S."/>
            <person name="Morton B.R."/>
            <person name="Clegg M.T."/>
            <person name="Duvall M.R."/>
        </authorList>
    </citation>
    <scope>NUCLEOTIDE SEQUENCE [LARGE SCALE GENOMIC DNA]</scope>
    <source>
        <strain evidence="1">Cupriavidus taiwanensis cmp 52</strain>
    </source>
</reference>
<dbReference type="Proteomes" id="UP000256805">
    <property type="component" value="Unassembled WGS sequence"/>
</dbReference>